<keyword evidence="1" id="KW-0732">Signal</keyword>
<dbReference type="AlphaFoldDB" id="A0A9R1CCA5"/>
<comment type="caution">
    <text evidence="2">The sequence shown here is derived from an EMBL/GenBank/DDBJ whole genome shotgun (WGS) entry which is preliminary data.</text>
</comment>
<keyword evidence="3" id="KW-1185">Reference proteome</keyword>
<feature type="signal peptide" evidence="1">
    <location>
        <begin position="1"/>
        <end position="25"/>
    </location>
</feature>
<organism evidence="2 3">
    <name type="scientific">Prevotella lacticifex</name>
    <dbReference type="NCBI Taxonomy" id="2854755"/>
    <lineage>
        <taxon>Bacteria</taxon>
        <taxon>Pseudomonadati</taxon>
        <taxon>Bacteroidota</taxon>
        <taxon>Bacteroidia</taxon>
        <taxon>Bacteroidales</taxon>
        <taxon>Prevotellaceae</taxon>
        <taxon>Prevotella</taxon>
    </lineage>
</organism>
<dbReference type="InterPro" id="IPR021457">
    <property type="entry name" value="DUF3108"/>
</dbReference>
<protein>
    <recommendedName>
        <fullName evidence="4">DUF3108 domain-containing protein</fullName>
    </recommendedName>
</protein>
<evidence type="ECO:0008006" key="4">
    <source>
        <dbReference type="Google" id="ProtNLM"/>
    </source>
</evidence>
<name>A0A9R1CCA5_9BACT</name>
<dbReference type="Pfam" id="PF11306">
    <property type="entry name" value="DUF3108"/>
    <property type="match status" value="1"/>
</dbReference>
<accession>A0A9R1CCA5</accession>
<proteinExistence type="predicted"/>
<dbReference type="GeneID" id="72466016"/>
<feature type="chain" id="PRO_5040492000" description="DUF3108 domain-containing protein" evidence="1">
    <location>
        <begin position="26"/>
        <end position="268"/>
    </location>
</feature>
<dbReference type="RefSeq" id="WP_223928492.1">
    <property type="nucleotide sequence ID" value="NZ_BPTU01000002.1"/>
</dbReference>
<sequence length="268" mass="30378">MNTQAKKLRLLLIALLMTLSVGVHAQGMANTAFKAGEFLSYNLYFNWKFVWIKAGNASLSTTLTRFKGQNAYKASLNASTNSRADKFYIIRDNLTAYCTGNLVPLFYSKTTHEGDRRNLDEVNYTFNGSRCTIKQRRRKTDGSNHYKTTVKSNAFDMLSVFLRARSWDAAHWRTGYKVGFNIVDGNSCNPAYIQYGGKTNISGDNGHKYRCLKLSYFENEGKGYKRIATFYVTDDKNHIPVLIDLNLKFGSAKAKIVSIRGNRYPVEA</sequence>
<dbReference type="Proteomes" id="UP000825483">
    <property type="component" value="Unassembled WGS sequence"/>
</dbReference>
<dbReference type="EMBL" id="BPUB01000002">
    <property type="protein sequence ID" value="GJG59941.1"/>
    <property type="molecule type" value="Genomic_DNA"/>
</dbReference>
<evidence type="ECO:0000256" key="1">
    <source>
        <dbReference type="SAM" id="SignalP"/>
    </source>
</evidence>
<evidence type="ECO:0000313" key="3">
    <source>
        <dbReference type="Proteomes" id="UP000825483"/>
    </source>
</evidence>
<evidence type="ECO:0000313" key="2">
    <source>
        <dbReference type="EMBL" id="GJG59941.1"/>
    </source>
</evidence>
<reference evidence="2" key="1">
    <citation type="journal article" date="2022" name="Int. J. Syst. Evol. Microbiol.">
        <title>Prevotella lacticifex sp. nov., isolated from the rumen of cows.</title>
        <authorList>
            <person name="Shinkai T."/>
            <person name="Ikeyama N."/>
            <person name="Kumagai M."/>
            <person name="Ohmori H."/>
            <person name="Sakamoto M."/>
            <person name="Ohkuma M."/>
            <person name="Mitsumori M."/>
        </authorList>
    </citation>
    <scope>NUCLEOTIDE SEQUENCE</scope>
    <source>
        <strain evidence="2">R5076</strain>
    </source>
</reference>
<gene>
    <name evidence="2" type="ORF">PRLR5076_27920</name>
</gene>